<dbReference type="EMBL" id="JAAAHW010003531">
    <property type="protein sequence ID" value="KAF9982932.1"/>
    <property type="molecule type" value="Genomic_DNA"/>
</dbReference>
<dbReference type="GO" id="GO:0003824">
    <property type="term" value="F:catalytic activity"/>
    <property type="evidence" value="ECO:0007669"/>
    <property type="project" value="InterPro"/>
</dbReference>
<dbReference type="InterPro" id="IPR007197">
    <property type="entry name" value="rSAM"/>
</dbReference>
<evidence type="ECO:0000259" key="1">
    <source>
        <dbReference type="PROSITE" id="PS51918"/>
    </source>
</evidence>
<dbReference type="InterPro" id="IPR034505">
    <property type="entry name" value="Coproporphyrinogen-III_oxidase"/>
</dbReference>
<feature type="domain" description="Radical SAM core" evidence="1">
    <location>
        <begin position="1"/>
        <end position="205"/>
    </location>
</feature>
<dbReference type="AlphaFoldDB" id="A0A9P6M9S1"/>
<dbReference type="PANTHER" id="PTHR13932:SF5">
    <property type="entry name" value="RADICAL S-ADENOSYL METHIONINE DOMAIN-CONTAINING PROTEIN 1, MITOCHONDRIAL"/>
    <property type="match status" value="1"/>
</dbReference>
<dbReference type="InterPro" id="IPR010723">
    <property type="entry name" value="HemN_C"/>
</dbReference>
<dbReference type="PANTHER" id="PTHR13932">
    <property type="entry name" value="COPROPORPHYRINIGEN III OXIDASE"/>
    <property type="match status" value="1"/>
</dbReference>
<dbReference type="GO" id="GO:0005739">
    <property type="term" value="C:mitochondrion"/>
    <property type="evidence" value="ECO:0007669"/>
    <property type="project" value="TreeGrafter"/>
</dbReference>
<dbReference type="Pfam" id="PF06969">
    <property type="entry name" value="HemN_C"/>
    <property type="match status" value="1"/>
</dbReference>
<dbReference type="InterPro" id="IPR006638">
    <property type="entry name" value="Elp3/MiaA/NifB-like_rSAM"/>
</dbReference>
<comment type="caution">
    <text evidence="2">The sequence shown here is derived from an EMBL/GenBank/DDBJ whole genome shotgun (WGS) entry which is preliminary data.</text>
</comment>
<dbReference type="Proteomes" id="UP000749646">
    <property type="component" value="Unassembled WGS sequence"/>
</dbReference>
<sequence length="340" mass="37611">MEHALITELETELVQWGLDQKSRPVRSVYFGGGTPSLARPSMFKSILGVLDRLCHLTKNTEISMEGNPSSMISVKSLRSLRGIGINRYSLGVQSFQNHILRELGRDHTSSSALRSLLEARLVWPGRVSMDLIMGHAGQTLDDWTKELRFTMDVVDDHISLYHLTVEPGTELHSTVARGMVTLPDNDLGTDMYEAMIELTSQAGFEHYEVSNFARNGAYSIHNSGHWLGIDYLGIGPGAHGRIRDPAGWMHQCTELGTGRTQAIDAEEAKRELIVLGMRTKLGVELEMFERNTGQELLKYLDADATKACIAAGLITLRPLSLSPTERGMAVADELVARLIP</sequence>
<dbReference type="InterPro" id="IPR058240">
    <property type="entry name" value="rSAM_sf"/>
</dbReference>
<proteinExistence type="predicted"/>
<dbReference type="GO" id="GO:0051539">
    <property type="term" value="F:4 iron, 4 sulfur cluster binding"/>
    <property type="evidence" value="ECO:0007669"/>
    <property type="project" value="TreeGrafter"/>
</dbReference>
<organism evidence="2 3">
    <name type="scientific">Modicella reniformis</name>
    <dbReference type="NCBI Taxonomy" id="1440133"/>
    <lineage>
        <taxon>Eukaryota</taxon>
        <taxon>Fungi</taxon>
        <taxon>Fungi incertae sedis</taxon>
        <taxon>Mucoromycota</taxon>
        <taxon>Mortierellomycotina</taxon>
        <taxon>Mortierellomycetes</taxon>
        <taxon>Mortierellales</taxon>
        <taxon>Mortierellaceae</taxon>
        <taxon>Modicella</taxon>
    </lineage>
</organism>
<dbReference type="GO" id="GO:0006779">
    <property type="term" value="P:porphyrin-containing compound biosynthetic process"/>
    <property type="evidence" value="ECO:0007669"/>
    <property type="project" value="TreeGrafter"/>
</dbReference>
<dbReference type="Pfam" id="PF04055">
    <property type="entry name" value="Radical_SAM"/>
    <property type="match status" value="1"/>
</dbReference>
<name>A0A9P6M9S1_9FUNG</name>
<protein>
    <submittedName>
        <fullName evidence="2">Radical S-adenosyl methionine domain-containing protein 1</fullName>
    </submittedName>
</protein>
<dbReference type="SUPFAM" id="SSF102114">
    <property type="entry name" value="Radical SAM enzymes"/>
    <property type="match status" value="1"/>
</dbReference>
<dbReference type="Gene3D" id="3.30.750.200">
    <property type="match status" value="1"/>
</dbReference>
<gene>
    <name evidence="2" type="primary">RSAD1</name>
    <name evidence="2" type="ORF">BGZ65_002359</name>
</gene>
<dbReference type="OrthoDB" id="431409at2759"/>
<dbReference type="PROSITE" id="PS51918">
    <property type="entry name" value="RADICAL_SAM"/>
    <property type="match status" value="1"/>
</dbReference>
<evidence type="ECO:0000313" key="3">
    <source>
        <dbReference type="Proteomes" id="UP000749646"/>
    </source>
</evidence>
<dbReference type="CDD" id="cd01335">
    <property type="entry name" value="Radical_SAM"/>
    <property type="match status" value="1"/>
</dbReference>
<evidence type="ECO:0000313" key="2">
    <source>
        <dbReference type="EMBL" id="KAF9982932.1"/>
    </source>
</evidence>
<reference evidence="2" key="1">
    <citation type="journal article" date="2020" name="Fungal Divers.">
        <title>Resolving the Mortierellaceae phylogeny through synthesis of multi-gene phylogenetics and phylogenomics.</title>
        <authorList>
            <person name="Vandepol N."/>
            <person name="Liber J."/>
            <person name="Desiro A."/>
            <person name="Na H."/>
            <person name="Kennedy M."/>
            <person name="Barry K."/>
            <person name="Grigoriev I.V."/>
            <person name="Miller A.N."/>
            <person name="O'Donnell K."/>
            <person name="Stajich J.E."/>
            <person name="Bonito G."/>
        </authorList>
    </citation>
    <scope>NUCLEOTIDE SEQUENCE</scope>
    <source>
        <strain evidence="2">MES-2147</strain>
    </source>
</reference>
<keyword evidence="3" id="KW-1185">Reference proteome</keyword>
<dbReference type="SMART" id="SM00729">
    <property type="entry name" value="Elp3"/>
    <property type="match status" value="1"/>
</dbReference>
<accession>A0A9P6M9S1</accession>